<keyword evidence="3" id="KW-0238">DNA-binding</keyword>
<comment type="similarity">
    <text evidence="1">Belongs to the LysR transcriptional regulatory family.</text>
</comment>
<evidence type="ECO:0000256" key="3">
    <source>
        <dbReference type="ARBA" id="ARBA00023125"/>
    </source>
</evidence>
<dbReference type="RefSeq" id="WP_102443342.1">
    <property type="nucleotide sequence ID" value="NZ_JABBXC010000047.1"/>
</dbReference>
<dbReference type="InterPro" id="IPR005119">
    <property type="entry name" value="LysR_subst-bd"/>
</dbReference>
<dbReference type="Proteomes" id="UP000590068">
    <property type="component" value="Unassembled WGS sequence"/>
</dbReference>
<dbReference type="InterPro" id="IPR036390">
    <property type="entry name" value="WH_DNA-bd_sf"/>
</dbReference>
<name>A0ABX1UAY2_9VIBR</name>
<dbReference type="Gene3D" id="1.10.10.10">
    <property type="entry name" value="Winged helix-like DNA-binding domain superfamily/Winged helix DNA-binding domain"/>
    <property type="match status" value="1"/>
</dbReference>
<dbReference type="PANTHER" id="PTHR30126">
    <property type="entry name" value="HTH-TYPE TRANSCRIPTIONAL REGULATOR"/>
    <property type="match status" value="1"/>
</dbReference>
<comment type="caution">
    <text evidence="6">The sequence shown here is derived from an EMBL/GenBank/DDBJ whole genome shotgun (WGS) entry which is preliminary data.</text>
</comment>
<organism evidence="6 7">
    <name type="scientific">Vibrio breoganii</name>
    <dbReference type="NCBI Taxonomy" id="553239"/>
    <lineage>
        <taxon>Bacteria</taxon>
        <taxon>Pseudomonadati</taxon>
        <taxon>Pseudomonadota</taxon>
        <taxon>Gammaproteobacteria</taxon>
        <taxon>Vibrionales</taxon>
        <taxon>Vibrionaceae</taxon>
        <taxon>Vibrio</taxon>
    </lineage>
</organism>
<evidence type="ECO:0000313" key="6">
    <source>
        <dbReference type="EMBL" id="NMR71648.1"/>
    </source>
</evidence>
<dbReference type="Pfam" id="PF00126">
    <property type="entry name" value="HTH_1"/>
    <property type="match status" value="1"/>
</dbReference>
<feature type="domain" description="HTH lysR-type" evidence="5">
    <location>
        <begin position="1"/>
        <end position="59"/>
    </location>
</feature>
<dbReference type="PROSITE" id="PS50931">
    <property type="entry name" value="HTH_LYSR"/>
    <property type="match status" value="1"/>
</dbReference>
<sequence length="291" mass="32820">MASLLQLQAFVCTVEECGFKGAALKLDKRPSTIAELVGALEDDINLSLFTRKTRKLIVTEQGKALYKTAKATLTEADHFSALADNFNRELPSEFVVGIDSMLMHPHISQCYQAVYDEISNIEMRILVGDSQQIIEWLRTGKVEIGLVASTLTQMHDLVHFPVFNFQLVDVGPINQIANGEIVTDEKLRQLTQIEFEHIRDTELAAPRQYSFRTLYSNDVREMLQMVSMGLGWTQVPKFIAEEWINAGRIHEFSIEGGIQINWYAEVVHLSENPLSVAGETFLDTAMKLLDV</sequence>
<dbReference type="Pfam" id="PF03466">
    <property type="entry name" value="LysR_substrate"/>
    <property type="match status" value="1"/>
</dbReference>
<evidence type="ECO:0000256" key="4">
    <source>
        <dbReference type="ARBA" id="ARBA00023163"/>
    </source>
</evidence>
<dbReference type="CDD" id="cd05466">
    <property type="entry name" value="PBP2_LTTR_substrate"/>
    <property type="match status" value="1"/>
</dbReference>
<dbReference type="SUPFAM" id="SSF46785">
    <property type="entry name" value="Winged helix' DNA-binding domain"/>
    <property type="match status" value="1"/>
</dbReference>
<evidence type="ECO:0000313" key="7">
    <source>
        <dbReference type="Proteomes" id="UP000590068"/>
    </source>
</evidence>
<proteinExistence type="inferred from homology"/>
<accession>A0ABX1UAY2</accession>
<evidence type="ECO:0000256" key="1">
    <source>
        <dbReference type="ARBA" id="ARBA00009437"/>
    </source>
</evidence>
<evidence type="ECO:0000256" key="2">
    <source>
        <dbReference type="ARBA" id="ARBA00023015"/>
    </source>
</evidence>
<dbReference type="Gene3D" id="3.40.190.290">
    <property type="match status" value="1"/>
</dbReference>
<keyword evidence="4" id="KW-0804">Transcription</keyword>
<dbReference type="InterPro" id="IPR036388">
    <property type="entry name" value="WH-like_DNA-bd_sf"/>
</dbReference>
<keyword evidence="2" id="KW-0805">Transcription regulation</keyword>
<keyword evidence="7" id="KW-1185">Reference proteome</keyword>
<dbReference type="SUPFAM" id="SSF53850">
    <property type="entry name" value="Periplasmic binding protein-like II"/>
    <property type="match status" value="1"/>
</dbReference>
<evidence type="ECO:0000259" key="5">
    <source>
        <dbReference type="PROSITE" id="PS50931"/>
    </source>
</evidence>
<protein>
    <submittedName>
        <fullName evidence="6">LysR family transcriptional regulator</fullName>
    </submittedName>
</protein>
<reference evidence="6 7" key="1">
    <citation type="submission" date="2020-04" db="EMBL/GenBank/DDBJ databases">
        <title>WGS-Seq of Vibrio isolated by the O'Toole Lab.</title>
        <authorList>
            <person name="Mckone K.P."/>
            <person name="Whitaker R."/>
            <person name="Sevigney J.L."/>
            <person name="Herring J.B."/>
            <person name="O'Toole G."/>
        </authorList>
    </citation>
    <scope>NUCLEOTIDE SEQUENCE [LARGE SCALE GENOMIC DNA]</scope>
    <source>
        <strain evidence="6 7">BS_02</strain>
    </source>
</reference>
<gene>
    <name evidence="6" type="ORF">HJ568_17050</name>
</gene>
<dbReference type="InterPro" id="IPR000847">
    <property type="entry name" value="LysR_HTH_N"/>
</dbReference>
<dbReference type="EMBL" id="JABCJR010000044">
    <property type="protein sequence ID" value="NMR71648.1"/>
    <property type="molecule type" value="Genomic_DNA"/>
</dbReference>
<dbReference type="PANTHER" id="PTHR30126:SF91">
    <property type="entry name" value="LYSR FAMILY TRANSCRIPTIONAL REGULATOR"/>
    <property type="match status" value="1"/>
</dbReference>